<accession>A0A2C5WYC7</accession>
<keyword evidence="3" id="KW-1185">Reference proteome</keyword>
<organism evidence="2 3">
    <name type="scientific">Ceratocystis fimbriata CBS 114723</name>
    <dbReference type="NCBI Taxonomy" id="1035309"/>
    <lineage>
        <taxon>Eukaryota</taxon>
        <taxon>Fungi</taxon>
        <taxon>Dikarya</taxon>
        <taxon>Ascomycota</taxon>
        <taxon>Pezizomycotina</taxon>
        <taxon>Sordariomycetes</taxon>
        <taxon>Hypocreomycetidae</taxon>
        <taxon>Microascales</taxon>
        <taxon>Ceratocystidaceae</taxon>
        <taxon>Ceratocystis</taxon>
    </lineage>
</organism>
<name>A0A2C5WYC7_9PEZI</name>
<comment type="caution">
    <text evidence="2">The sequence shown here is derived from an EMBL/GenBank/DDBJ whole genome shotgun (WGS) entry which is preliminary data.</text>
</comment>
<dbReference type="OrthoDB" id="512915at2759"/>
<proteinExistence type="predicted"/>
<dbReference type="EMBL" id="APWK03000106">
    <property type="protein sequence ID" value="PHH51007.1"/>
    <property type="molecule type" value="Genomic_DNA"/>
</dbReference>
<evidence type="ECO:0000313" key="2">
    <source>
        <dbReference type="EMBL" id="PHH51007.1"/>
    </source>
</evidence>
<reference evidence="2 3" key="2">
    <citation type="journal article" date="2013" name="IMA Fungus">
        <title>IMA Genome-F 1: Ceratocystis fimbriata: Draft nuclear genome sequence for the plant pathogen, Ceratocystis fimbriata.</title>
        <authorList>
            <person name="Wilken P.M."/>
            <person name="Steenkamp E.T."/>
            <person name="Wingfield M.J."/>
            <person name="de Beer Z.W."/>
            <person name="Wingfield B.D."/>
        </authorList>
    </citation>
    <scope>NUCLEOTIDE SEQUENCE [LARGE SCALE GENOMIC DNA]</scope>
    <source>
        <strain evidence="2 3">CBS 114723</strain>
    </source>
</reference>
<feature type="region of interest" description="Disordered" evidence="1">
    <location>
        <begin position="502"/>
        <end position="544"/>
    </location>
</feature>
<dbReference type="AlphaFoldDB" id="A0A2C5WYC7"/>
<evidence type="ECO:0000256" key="1">
    <source>
        <dbReference type="SAM" id="MobiDB-lite"/>
    </source>
</evidence>
<dbReference type="GO" id="GO:0030695">
    <property type="term" value="F:GTPase regulator activity"/>
    <property type="evidence" value="ECO:0007669"/>
    <property type="project" value="TreeGrafter"/>
</dbReference>
<dbReference type="Pfam" id="PF05508">
    <property type="entry name" value="Ran-binding"/>
    <property type="match status" value="1"/>
</dbReference>
<dbReference type="GO" id="GO:0005737">
    <property type="term" value="C:cytoplasm"/>
    <property type="evidence" value="ECO:0007669"/>
    <property type="project" value="TreeGrafter"/>
</dbReference>
<evidence type="ECO:0000313" key="3">
    <source>
        <dbReference type="Proteomes" id="UP000222788"/>
    </source>
</evidence>
<feature type="compositionally biased region" description="Low complexity" evidence="1">
    <location>
        <begin position="508"/>
        <end position="527"/>
    </location>
</feature>
<protein>
    <submittedName>
        <fullName evidence="2">Uncharacterized protein C31A2.10</fullName>
    </submittedName>
</protein>
<reference evidence="2 3" key="1">
    <citation type="journal article" date="2013" name="Fungal Biol.">
        <title>Analysis of microsatellite markers in the genome of the plant pathogen Ceratocystis fimbriata.</title>
        <authorList>
            <person name="Simpson M.C."/>
            <person name="Wilken P.M."/>
            <person name="Coetzee M.P."/>
            <person name="Wingfield M.J."/>
            <person name="Wingfield B.D."/>
        </authorList>
    </citation>
    <scope>NUCLEOTIDE SEQUENCE [LARGE SCALE GENOMIC DNA]</scope>
    <source>
        <strain evidence="2 3">CBS 114723</strain>
    </source>
</reference>
<feature type="compositionally biased region" description="Pro residues" evidence="1">
    <location>
        <begin position="528"/>
        <end position="537"/>
    </location>
</feature>
<feature type="compositionally biased region" description="Acidic residues" evidence="1">
    <location>
        <begin position="439"/>
        <end position="466"/>
    </location>
</feature>
<gene>
    <name evidence="2" type="ORF">CFIMG_007257RA00001</name>
</gene>
<dbReference type="PANTHER" id="PTHR31010">
    <property type="entry name" value="RAN-SPECIFIC GTPASE-ACTIVATING PROTEIN 30-RELATED"/>
    <property type="match status" value="1"/>
</dbReference>
<sequence>MESLLAKIGAQAMNMAIRSSLGLTSAYAFSQYSRLLATIEDGDVFQELKALEAKLESKIKQIIGPAIDLIELRSKRGNIFLESALPLARQLQNDITSLGRRLESAARTTETQAQKVNPSMLTSGKQTHQLKQVMSDLRSLLDDIDCNIPLLQLAITASGESLSASLPNNVSPSRLLQASTLLIMGDTRYVEAATPFTIGPDFRLSIYMSFLGHTKANCMPNVLNSSDGGGPSDSKPVWQEVIHKARVRIIRLPFETQFDHIRGYFVGNSSGYIPNEYVYHLEVIEDLDDGRLHESPDGARNYQEITRAGIRESIPLHQISKIFYTDTGRLLNIGPEDSLCNKPVLLLKRDMKAQSTESRVLDHSKWSFGEKVQAKRDSCNMDLSVQHREQGTIDMADDLQLDFQIRNEASLSHDKSRAEFCFPPHLDPEWIALEVFEDGAEGEEDEEDEAEGEDTGDGDDEEDSDASDSSSQSQKSLEKVIPSGRSLLRKLKNMSLAANLPGAETRNSQSQVSSVPAQQQQAVRLQPSPSPQPPPQPKDLVSGGPFNAIKTSLSLMEMLIRLAGLQEFQQMCHLSIPDHLLTFFLEQSSTTGLTGLDQQKVREEARRQVGFDPYTDTPTNDD</sequence>
<dbReference type="GO" id="GO:0005634">
    <property type="term" value="C:nucleus"/>
    <property type="evidence" value="ECO:0007669"/>
    <property type="project" value="TreeGrafter"/>
</dbReference>
<dbReference type="InterPro" id="IPR008812">
    <property type="entry name" value="Ran_GTP-bd-rel"/>
</dbReference>
<feature type="region of interest" description="Disordered" evidence="1">
    <location>
        <begin position="439"/>
        <end position="482"/>
    </location>
</feature>
<dbReference type="PANTHER" id="PTHR31010:SF2">
    <property type="entry name" value="RAN-SPECIFIC GTPASE-ACTIVATING PROTEIN 30"/>
    <property type="match status" value="1"/>
</dbReference>
<dbReference type="Proteomes" id="UP000222788">
    <property type="component" value="Unassembled WGS sequence"/>
</dbReference>